<proteinExistence type="predicted"/>
<dbReference type="SUPFAM" id="SSF52540">
    <property type="entry name" value="P-loop containing nucleoside triphosphate hydrolases"/>
    <property type="match status" value="1"/>
</dbReference>
<evidence type="ECO:0000313" key="1">
    <source>
        <dbReference type="EMBL" id="MDO8108503.1"/>
    </source>
</evidence>
<dbReference type="Proteomes" id="UP001232536">
    <property type="component" value="Unassembled WGS sequence"/>
</dbReference>
<name>A0ABT9DDX0_9CELL</name>
<dbReference type="EMBL" id="JAUQYP010000002">
    <property type="protein sequence ID" value="MDO8108503.1"/>
    <property type="molecule type" value="Genomic_DNA"/>
</dbReference>
<reference evidence="1 2" key="1">
    <citation type="submission" date="2023-07" db="EMBL/GenBank/DDBJ databases">
        <title>Description of novel actinomycetes strains, isolated from tidal flat sediment.</title>
        <authorList>
            <person name="Lu C."/>
        </authorList>
    </citation>
    <scope>NUCLEOTIDE SEQUENCE [LARGE SCALE GENOMIC DNA]</scope>
    <source>
        <strain evidence="1 2">SYSU T00b441</strain>
    </source>
</reference>
<gene>
    <name evidence="1" type="ORF">Q6348_15000</name>
</gene>
<protein>
    <submittedName>
        <fullName evidence="1">Sulfotransferase</fullName>
    </submittedName>
</protein>
<accession>A0ABT9DDX0</accession>
<organism evidence="1 2">
    <name type="scientific">Actinotalea lenta</name>
    <dbReference type="NCBI Taxonomy" id="3064654"/>
    <lineage>
        <taxon>Bacteria</taxon>
        <taxon>Bacillati</taxon>
        <taxon>Actinomycetota</taxon>
        <taxon>Actinomycetes</taxon>
        <taxon>Micrococcales</taxon>
        <taxon>Cellulomonadaceae</taxon>
        <taxon>Actinotalea</taxon>
    </lineage>
</organism>
<comment type="caution">
    <text evidence="1">The sequence shown here is derived from an EMBL/GenBank/DDBJ whole genome shotgun (WGS) entry which is preliminary data.</text>
</comment>
<dbReference type="InterPro" id="IPR027417">
    <property type="entry name" value="P-loop_NTPase"/>
</dbReference>
<keyword evidence="2" id="KW-1185">Reference proteome</keyword>
<sequence length="316" mass="36047">MDTFNLIMISAMYENGGNTTHRHLDGHPELFVYPFESQVGTGYGNDFLSSYVPIRYRWPEFPTEGDAAQDYEMFWDEELKTLLRAPSRSKFRDCGLEMDESARRARFVGIATSLGRSRRNLVEAFFRSTFDAWSNHRSTGTEKYYVGYNPVQVLDTDKIMADFPDGHVIHVVRNPYSGYADQFRRPFPPTLHRYAHTWAYAQTLALTYREKYAGHFHIVRFEDLVSQKAAVMGALQDALGIARSDTMLYPSFNGEELTNIVPWGTIRTATIEENLATARELSAAQQAEIAAITYVPHRIFGYDGFLNSGEVAPMAW</sequence>
<dbReference type="Gene3D" id="3.40.50.300">
    <property type="entry name" value="P-loop containing nucleotide triphosphate hydrolases"/>
    <property type="match status" value="1"/>
</dbReference>
<evidence type="ECO:0000313" key="2">
    <source>
        <dbReference type="Proteomes" id="UP001232536"/>
    </source>
</evidence>
<dbReference type="Pfam" id="PF13469">
    <property type="entry name" value="Sulfotransfer_3"/>
    <property type="match status" value="1"/>
</dbReference>
<dbReference type="RefSeq" id="WP_304602200.1">
    <property type="nucleotide sequence ID" value="NZ_JAUQYP010000002.1"/>
</dbReference>